<dbReference type="Pfam" id="PF00534">
    <property type="entry name" value="Glycos_transf_1"/>
    <property type="match status" value="1"/>
</dbReference>
<dbReference type="GO" id="GO:0016757">
    <property type="term" value="F:glycosyltransferase activity"/>
    <property type="evidence" value="ECO:0007669"/>
    <property type="project" value="InterPro"/>
</dbReference>
<dbReference type="EMBL" id="MHJM01000029">
    <property type="protein sequence ID" value="OGY67284.1"/>
    <property type="molecule type" value="Genomic_DNA"/>
</dbReference>
<accession>A0A1G1ZRU3</accession>
<name>A0A1G1ZRU3_9BACT</name>
<evidence type="ECO:0000259" key="1">
    <source>
        <dbReference type="Pfam" id="PF00534"/>
    </source>
</evidence>
<dbReference type="Proteomes" id="UP000176284">
    <property type="component" value="Unassembled WGS sequence"/>
</dbReference>
<proteinExistence type="predicted"/>
<feature type="domain" description="Glycosyltransferase subfamily 4-like N-terminal" evidence="2">
    <location>
        <begin position="13"/>
        <end position="185"/>
    </location>
</feature>
<dbReference type="PANTHER" id="PTHR45947:SF3">
    <property type="entry name" value="SULFOQUINOVOSYL TRANSFERASE SQD2"/>
    <property type="match status" value="1"/>
</dbReference>
<sequence length="361" mass="41395">MKVALAHDYLNQYGGGERVLETLAEIFPEAPIYTLFYNQEKTRNRFQGRVKKTSWLDRSFVVDNHRGFIPLMPLAASSMRAGDDYPVIVSSSAGYSKAIRHHPNAVHISYCHTPLRYAWEFEKYINWNPVLKYLAMPVAWYLRRWDRLAGQRPDILLANSRYIADKIKQCYGRPSEVLYPPVDLKVFYRDKRVKKAGYFLAVGRLLHYKRFDLIIQAFNKLNLPLLIVGDGPESDNLKQLVRSPKIKFRPFAEEPELRTLYNGAEAVIFPQVEDFGLVAAEALACGTPVIAFSQGGAREIVENGITGLFFHHQTVDDLMLAVKKFLLCSFNETAMRKSAQRFSKTRFQKRILQLVAQVNAV</sequence>
<dbReference type="Gene3D" id="3.40.50.2000">
    <property type="entry name" value="Glycogen Phosphorylase B"/>
    <property type="match status" value="2"/>
</dbReference>
<dbReference type="InterPro" id="IPR028098">
    <property type="entry name" value="Glyco_trans_4-like_N"/>
</dbReference>
<organism evidence="3 4">
    <name type="scientific">Candidatus Harrisonbacteria bacterium RIFCSPLOWO2_02_FULL_45_10c</name>
    <dbReference type="NCBI Taxonomy" id="1798410"/>
    <lineage>
        <taxon>Bacteria</taxon>
        <taxon>Candidatus Harrisoniibacteriota</taxon>
    </lineage>
</organism>
<gene>
    <name evidence="3" type="ORF">A3H63_02630</name>
</gene>
<evidence type="ECO:0008006" key="5">
    <source>
        <dbReference type="Google" id="ProtNLM"/>
    </source>
</evidence>
<dbReference type="SUPFAM" id="SSF53756">
    <property type="entry name" value="UDP-Glycosyltransferase/glycogen phosphorylase"/>
    <property type="match status" value="1"/>
</dbReference>
<dbReference type="STRING" id="1798410.A3H63_02630"/>
<dbReference type="Pfam" id="PF13439">
    <property type="entry name" value="Glyco_transf_4"/>
    <property type="match status" value="1"/>
</dbReference>
<evidence type="ECO:0000313" key="3">
    <source>
        <dbReference type="EMBL" id="OGY67284.1"/>
    </source>
</evidence>
<feature type="domain" description="Glycosyl transferase family 1" evidence="1">
    <location>
        <begin position="194"/>
        <end position="340"/>
    </location>
</feature>
<dbReference type="InterPro" id="IPR001296">
    <property type="entry name" value="Glyco_trans_1"/>
</dbReference>
<comment type="caution">
    <text evidence="3">The sequence shown here is derived from an EMBL/GenBank/DDBJ whole genome shotgun (WGS) entry which is preliminary data.</text>
</comment>
<evidence type="ECO:0000259" key="2">
    <source>
        <dbReference type="Pfam" id="PF13439"/>
    </source>
</evidence>
<evidence type="ECO:0000313" key="4">
    <source>
        <dbReference type="Proteomes" id="UP000176284"/>
    </source>
</evidence>
<dbReference type="PANTHER" id="PTHR45947">
    <property type="entry name" value="SULFOQUINOVOSYL TRANSFERASE SQD2"/>
    <property type="match status" value="1"/>
</dbReference>
<dbReference type="AlphaFoldDB" id="A0A1G1ZRU3"/>
<dbReference type="InterPro" id="IPR050194">
    <property type="entry name" value="Glycosyltransferase_grp1"/>
</dbReference>
<reference evidence="3 4" key="1">
    <citation type="journal article" date="2016" name="Nat. Commun.">
        <title>Thousands of microbial genomes shed light on interconnected biogeochemical processes in an aquifer system.</title>
        <authorList>
            <person name="Anantharaman K."/>
            <person name="Brown C.T."/>
            <person name="Hug L.A."/>
            <person name="Sharon I."/>
            <person name="Castelle C.J."/>
            <person name="Probst A.J."/>
            <person name="Thomas B.C."/>
            <person name="Singh A."/>
            <person name="Wilkins M.J."/>
            <person name="Karaoz U."/>
            <person name="Brodie E.L."/>
            <person name="Williams K.H."/>
            <person name="Hubbard S.S."/>
            <person name="Banfield J.F."/>
        </authorList>
    </citation>
    <scope>NUCLEOTIDE SEQUENCE [LARGE SCALE GENOMIC DNA]</scope>
</reference>
<protein>
    <recommendedName>
        <fullName evidence="5">Glycosyl transferase family 1 domain-containing protein</fullName>
    </recommendedName>
</protein>